<comment type="caution">
    <text evidence="2">The sequence shown here is derived from an EMBL/GenBank/DDBJ whole genome shotgun (WGS) entry which is preliminary data.</text>
</comment>
<keyword evidence="3" id="KW-1185">Reference proteome</keyword>
<sequence length="156" mass="15887">MRHKTLPRPALALGVAGLALALAACSPITTDVPYAASDGIRAQVGDLDVLNLMILSPSKDAAGRLLGAASSASAEPETLTIAAQDGSVTIPVQLEAGETVNFSVDDGLMLLIDQVTVAPGANLPVTLTTSAGESIDVFVPVLDSTLDEYADFVPSE</sequence>
<accession>A0A2A9E8R4</accession>
<dbReference type="AlphaFoldDB" id="A0A2A9E8R4"/>
<dbReference type="PROSITE" id="PS51257">
    <property type="entry name" value="PROKAR_LIPOPROTEIN"/>
    <property type="match status" value="1"/>
</dbReference>
<organism evidence="2 3">
    <name type="scientific">Sanguibacter antarcticus</name>
    <dbReference type="NCBI Taxonomy" id="372484"/>
    <lineage>
        <taxon>Bacteria</taxon>
        <taxon>Bacillati</taxon>
        <taxon>Actinomycetota</taxon>
        <taxon>Actinomycetes</taxon>
        <taxon>Micrococcales</taxon>
        <taxon>Sanguibacteraceae</taxon>
        <taxon>Sanguibacter</taxon>
    </lineage>
</organism>
<protein>
    <submittedName>
        <fullName evidence="2">Copper(I)-binding protein</fullName>
    </submittedName>
</protein>
<dbReference type="Gene3D" id="2.60.40.1890">
    <property type="entry name" value="PCu(A)C copper chaperone"/>
    <property type="match status" value="1"/>
</dbReference>
<dbReference type="OrthoDB" id="3267550at2"/>
<evidence type="ECO:0000313" key="2">
    <source>
        <dbReference type="EMBL" id="PFG35274.1"/>
    </source>
</evidence>
<evidence type="ECO:0000256" key="1">
    <source>
        <dbReference type="SAM" id="SignalP"/>
    </source>
</evidence>
<proteinExistence type="predicted"/>
<feature type="chain" id="PRO_5039356866" evidence="1">
    <location>
        <begin position="24"/>
        <end position="156"/>
    </location>
</feature>
<dbReference type="RefSeq" id="WP_098456183.1">
    <property type="nucleotide sequence ID" value="NZ_PDJG01000001.1"/>
</dbReference>
<dbReference type="EMBL" id="PDJG01000001">
    <property type="protein sequence ID" value="PFG35274.1"/>
    <property type="molecule type" value="Genomic_DNA"/>
</dbReference>
<dbReference type="InterPro" id="IPR036182">
    <property type="entry name" value="PCuAC_sf"/>
</dbReference>
<dbReference type="Proteomes" id="UP000225548">
    <property type="component" value="Unassembled WGS sequence"/>
</dbReference>
<keyword evidence="1" id="KW-0732">Signal</keyword>
<gene>
    <name evidence="2" type="ORF">ATL42_3216</name>
</gene>
<dbReference type="SUPFAM" id="SSF110087">
    <property type="entry name" value="DR1885-like metal-binding protein"/>
    <property type="match status" value="1"/>
</dbReference>
<feature type="signal peptide" evidence="1">
    <location>
        <begin position="1"/>
        <end position="23"/>
    </location>
</feature>
<reference evidence="2 3" key="1">
    <citation type="submission" date="2017-10" db="EMBL/GenBank/DDBJ databases">
        <title>Sequencing the genomes of 1000 actinobacteria strains.</title>
        <authorList>
            <person name="Klenk H.-P."/>
        </authorList>
    </citation>
    <scope>NUCLEOTIDE SEQUENCE [LARGE SCALE GENOMIC DNA]</scope>
    <source>
        <strain evidence="2 3">DSM 18966</strain>
    </source>
</reference>
<evidence type="ECO:0000313" key="3">
    <source>
        <dbReference type="Proteomes" id="UP000225548"/>
    </source>
</evidence>
<name>A0A2A9E8R4_9MICO</name>